<dbReference type="Proteomes" id="UP000023152">
    <property type="component" value="Unassembled WGS sequence"/>
</dbReference>
<proteinExistence type="predicted"/>
<evidence type="ECO:0000313" key="3">
    <source>
        <dbReference type="Proteomes" id="UP000023152"/>
    </source>
</evidence>
<protein>
    <submittedName>
        <fullName evidence="2">Uncharacterized protein</fullName>
    </submittedName>
</protein>
<feature type="region of interest" description="Disordered" evidence="1">
    <location>
        <begin position="71"/>
        <end position="116"/>
    </location>
</feature>
<feature type="compositionally biased region" description="Acidic residues" evidence="1">
    <location>
        <begin position="1"/>
        <end position="20"/>
    </location>
</feature>
<organism evidence="2 3">
    <name type="scientific">Reticulomyxa filosa</name>
    <dbReference type="NCBI Taxonomy" id="46433"/>
    <lineage>
        <taxon>Eukaryota</taxon>
        <taxon>Sar</taxon>
        <taxon>Rhizaria</taxon>
        <taxon>Retaria</taxon>
        <taxon>Foraminifera</taxon>
        <taxon>Monothalamids</taxon>
        <taxon>Reticulomyxidae</taxon>
        <taxon>Reticulomyxa</taxon>
    </lineage>
</organism>
<reference evidence="2 3" key="1">
    <citation type="journal article" date="2013" name="Curr. Biol.">
        <title>The Genome of the Foraminiferan Reticulomyxa filosa.</title>
        <authorList>
            <person name="Glockner G."/>
            <person name="Hulsmann N."/>
            <person name="Schleicher M."/>
            <person name="Noegel A.A."/>
            <person name="Eichinger L."/>
            <person name="Gallinger C."/>
            <person name="Pawlowski J."/>
            <person name="Sierra R."/>
            <person name="Euteneuer U."/>
            <person name="Pillet L."/>
            <person name="Moustafa A."/>
            <person name="Platzer M."/>
            <person name="Groth M."/>
            <person name="Szafranski K."/>
            <person name="Schliwa M."/>
        </authorList>
    </citation>
    <scope>NUCLEOTIDE SEQUENCE [LARGE SCALE GENOMIC DNA]</scope>
</reference>
<feature type="non-terminal residue" evidence="2">
    <location>
        <position position="1"/>
    </location>
</feature>
<dbReference type="PANTHER" id="PTHR16148">
    <property type="entry name" value="NF-KAPPA-B-REPRESSING FACTOR-RELATED"/>
    <property type="match status" value="1"/>
</dbReference>
<dbReference type="PANTHER" id="PTHR16148:SF14">
    <property type="entry name" value="MYND-TYPE DOMAIN-CONTAINING PROTEIN"/>
    <property type="match status" value="1"/>
</dbReference>
<feature type="region of interest" description="Disordered" evidence="1">
    <location>
        <begin position="319"/>
        <end position="344"/>
    </location>
</feature>
<sequence length="362" mass="40757">DNDNDNNDADDDDTVVDDGNDNVSLAPTEEISQNMCEQEKLEMEEILHIVRSVIQDEQALHEGSIMKKQKSLGNTNNNIENNHNSNNNSNNNNHNNNNNNSNNNNNNNNNNDDEKFKQSKQQWINMCVHLLHTLQNTLEHTCIIELKHLNTFPQPIQISKVRLKKCLFCHEHVECGNMNDAYLSIPHKKECQLNQVFQDLLQLLPATLTQTVFLPFDRPSSFQNLDKNNGAKVHSDTDTEEIPTQEKNLKIAAQGLMALSQNSILSQELNVVNTNSSNIYGLPTVDANNSHIHGLESLLLHDWPLQNYRSAVRGGGGLFDSFEQDKTHEQTEKEATKPETDTPFISAAHTVSIDPGVDSTFS</sequence>
<accession>X6P6N8</accession>
<evidence type="ECO:0000313" key="2">
    <source>
        <dbReference type="EMBL" id="ETO33841.1"/>
    </source>
</evidence>
<keyword evidence="3" id="KW-1185">Reference proteome</keyword>
<name>X6P6N8_RETFI</name>
<dbReference type="AlphaFoldDB" id="X6P6N8"/>
<gene>
    <name evidence="2" type="ORF">RFI_03261</name>
</gene>
<feature type="compositionally biased region" description="Low complexity" evidence="1">
    <location>
        <begin position="74"/>
        <end position="110"/>
    </location>
</feature>
<evidence type="ECO:0000256" key="1">
    <source>
        <dbReference type="SAM" id="MobiDB-lite"/>
    </source>
</evidence>
<dbReference type="EMBL" id="ASPP01003100">
    <property type="protein sequence ID" value="ETO33841.1"/>
    <property type="molecule type" value="Genomic_DNA"/>
</dbReference>
<feature type="compositionally biased region" description="Basic and acidic residues" evidence="1">
    <location>
        <begin position="323"/>
        <end position="340"/>
    </location>
</feature>
<feature type="region of interest" description="Disordered" evidence="1">
    <location>
        <begin position="1"/>
        <end position="32"/>
    </location>
</feature>
<comment type="caution">
    <text evidence="2">The sequence shown here is derived from an EMBL/GenBank/DDBJ whole genome shotgun (WGS) entry which is preliminary data.</text>
</comment>